<keyword evidence="2" id="KW-0812">Transmembrane</keyword>
<proteinExistence type="predicted"/>
<evidence type="ECO:0000313" key="3">
    <source>
        <dbReference type="EMBL" id="CDN96764.1"/>
    </source>
</evidence>
<evidence type="ECO:0000256" key="1">
    <source>
        <dbReference type="SAM" id="MobiDB-lite"/>
    </source>
</evidence>
<protein>
    <submittedName>
        <fullName evidence="3">Rz</fullName>
    </submittedName>
</protein>
<feature type="compositionally biased region" description="Basic and acidic residues" evidence="1">
    <location>
        <begin position="90"/>
        <end position="101"/>
    </location>
</feature>
<keyword evidence="2" id="KW-0472">Membrane</keyword>
<dbReference type="OrthoDB" id="20991at10239"/>
<dbReference type="EMBL" id="HG962376">
    <property type="protein sequence ID" value="CDN96764.1"/>
    <property type="molecule type" value="Genomic_DNA"/>
</dbReference>
<feature type="region of interest" description="Disordered" evidence="1">
    <location>
        <begin position="64"/>
        <end position="101"/>
    </location>
</feature>
<dbReference type="Proteomes" id="UP000026986">
    <property type="component" value="Segment"/>
</dbReference>
<sequence>MFSVIWAKFGKWLAAIGAGLVMLASIFYAGRKSGATKAEANAANERANDREAIAVRQVNEAREASEQQVKAVQNAKEVASDNSTFDDDEVTRRLRDEWSRD</sequence>
<evidence type="ECO:0000313" key="4">
    <source>
        <dbReference type="Proteomes" id="UP000026986"/>
    </source>
</evidence>
<name>A0A060RF69_9CAUD</name>
<dbReference type="KEGG" id="vg:19686702"/>
<evidence type="ECO:0000256" key="2">
    <source>
        <dbReference type="SAM" id="Phobius"/>
    </source>
</evidence>
<organism evidence="3 4">
    <name type="scientific">Pseudomonas phage vB_PaeS_SCH_Ab26</name>
    <dbReference type="NCBI Taxonomy" id="1476390"/>
    <lineage>
        <taxon>Viruses</taxon>
        <taxon>Duplodnaviria</taxon>
        <taxon>Heunggongvirae</taxon>
        <taxon>Uroviricota</taxon>
        <taxon>Caudoviricetes</taxon>
        <taxon>Jondennisvirinae</taxon>
        <taxon>Septimatrevirus</taxon>
        <taxon>Septimatrevirus Ab26</taxon>
    </lineage>
</organism>
<keyword evidence="2" id="KW-1133">Transmembrane helix</keyword>
<dbReference type="RefSeq" id="YP_009044338.1">
    <property type="nucleotide sequence ID" value="NC_024381.1"/>
</dbReference>
<keyword evidence="4" id="KW-1185">Reference proteome</keyword>
<reference evidence="4" key="1">
    <citation type="submission" date="2014-02" db="EMBL/GenBank/DDBJ databases">
        <title>Evolution of Pseudomonas aeruginosa bacteriophages collected in Abidjan.</title>
        <authorList>
            <person name="Essoh C."/>
            <person name="Latino L."/>
            <person name="Blouin Y."/>
            <person name="Loukou G."/>
            <person name="Nguetta S.M."/>
            <person name="Lathro N.S."/>
            <person name="Cablanmian A."/>
            <person name="Kra A."/>
            <person name="Vergnaud G."/>
            <person name="Pourcel C."/>
        </authorList>
    </citation>
    <scope>NUCLEOTIDE SEQUENCE [LARGE SCALE GENOMIC DNA]</scope>
</reference>
<reference evidence="3 4" key="2">
    <citation type="journal article" date="2015" name="PLoS ONE">
        <title>Investigation of a Large Collection of Pseudomonas aeruginosa Bacteriophages Collected from a Single Environmental Source in Abidjan, Cote d'Ivoire.</title>
        <authorList>
            <person name="Essoh C."/>
            <person name="Latino L."/>
            <person name="Midoux C."/>
            <person name="Blouin Y."/>
            <person name="Loukou G."/>
            <person name="Nguetta S.P."/>
            <person name="Lathro S."/>
            <person name="Cablanmian A."/>
            <person name="Kouassi A.K."/>
            <person name="Vergnaud G."/>
            <person name="Pourcel C."/>
        </authorList>
    </citation>
    <scope>NUCLEOTIDE SEQUENCE [LARGE SCALE GENOMIC DNA]</scope>
</reference>
<accession>A0A060RF69</accession>
<dbReference type="GeneID" id="19686702"/>
<feature type="transmembrane region" description="Helical" evidence="2">
    <location>
        <begin position="12"/>
        <end position="30"/>
    </location>
</feature>
<gene>
    <name evidence="3" type="primary">ORF03</name>
</gene>